<dbReference type="GO" id="GO:0016747">
    <property type="term" value="F:acyltransferase activity, transferring groups other than amino-acyl groups"/>
    <property type="evidence" value="ECO:0007669"/>
    <property type="project" value="InterPro"/>
</dbReference>
<keyword evidence="5" id="KW-1185">Reference proteome</keyword>
<reference evidence="4 5" key="1">
    <citation type="journal article" date="2018" name="Environ. Microbiol.">
        <title>Genomes of ubiquitous marine and hypersaline Hydrogenovibrio, Thiomicrorhabdus and Thiomicrospira spp. encode a diversity of mechanisms to sustain chemolithoautotrophy in heterogeneous environments.</title>
        <authorList>
            <person name="Scott K.M."/>
            <person name="Williams J."/>
            <person name="Porter C.M.B."/>
            <person name="Russel S."/>
            <person name="Harmer T.L."/>
            <person name="Paul J.H."/>
            <person name="Antonen K.M."/>
            <person name="Bridges M.K."/>
            <person name="Camper G.J."/>
            <person name="Campla C.K."/>
            <person name="Casella L.G."/>
            <person name="Chase E."/>
            <person name="Conrad J.W."/>
            <person name="Cruz M.C."/>
            <person name="Dunlap D.S."/>
            <person name="Duran L."/>
            <person name="Fahsbender E.M."/>
            <person name="Goldsmith D.B."/>
            <person name="Keeley R.F."/>
            <person name="Kondoff M.R."/>
            <person name="Kussy B.I."/>
            <person name="Lane M.K."/>
            <person name="Lawler S."/>
            <person name="Leigh B.A."/>
            <person name="Lewis C."/>
            <person name="Lostal L.M."/>
            <person name="Marking D."/>
            <person name="Mancera P.A."/>
            <person name="McClenthan E.C."/>
            <person name="McIntyre E.A."/>
            <person name="Mine J.A."/>
            <person name="Modi S."/>
            <person name="Moore B.D."/>
            <person name="Morgan W.A."/>
            <person name="Nelson K.M."/>
            <person name="Nguyen K.N."/>
            <person name="Ogburn N."/>
            <person name="Parrino D.G."/>
            <person name="Pedapudi A.D."/>
            <person name="Pelham R.P."/>
            <person name="Preece A.M."/>
            <person name="Rampersad E.A."/>
            <person name="Richardson J.C."/>
            <person name="Rodgers C.M."/>
            <person name="Schaffer B.L."/>
            <person name="Sheridan N.E."/>
            <person name="Solone M.R."/>
            <person name="Staley Z.R."/>
            <person name="Tabuchi M."/>
            <person name="Waide R.J."/>
            <person name="Wanjugi P.W."/>
            <person name="Young S."/>
            <person name="Clum A."/>
            <person name="Daum C."/>
            <person name="Huntemann M."/>
            <person name="Ivanova N."/>
            <person name="Kyrpides N."/>
            <person name="Mikhailova N."/>
            <person name="Palaniappan K."/>
            <person name="Pillay M."/>
            <person name="Reddy T.B.K."/>
            <person name="Shapiro N."/>
            <person name="Stamatis D."/>
            <person name="Varghese N."/>
            <person name="Woyke T."/>
            <person name="Boden R."/>
            <person name="Freyermuth S.K."/>
            <person name="Kerfeld C.A."/>
        </authorList>
    </citation>
    <scope>NUCLEOTIDE SEQUENCE [LARGE SCALE GENOMIC DNA]</scope>
    <source>
        <strain evidence="4 5">JR-2</strain>
    </source>
</reference>
<accession>A0A410H2I4</accession>
<keyword evidence="1 4" id="KW-0808">Transferase</keyword>
<dbReference type="SUPFAM" id="SSF55729">
    <property type="entry name" value="Acyl-CoA N-acyltransferases (Nat)"/>
    <property type="match status" value="1"/>
</dbReference>
<dbReference type="InterPro" id="IPR050832">
    <property type="entry name" value="Bact_Acetyltransf"/>
</dbReference>
<dbReference type="KEGG" id="htr:EPV75_05375"/>
<dbReference type="AlphaFoldDB" id="A0A410H2I4"/>
<protein>
    <submittedName>
        <fullName evidence="4">GNAT family N-acetyltransferase</fullName>
    </submittedName>
</protein>
<evidence type="ECO:0000259" key="3">
    <source>
        <dbReference type="PROSITE" id="PS51186"/>
    </source>
</evidence>
<dbReference type="PANTHER" id="PTHR43877:SF2">
    <property type="entry name" value="AMINOALKYLPHOSPHONATE N-ACETYLTRANSFERASE-RELATED"/>
    <property type="match status" value="1"/>
</dbReference>
<dbReference type="InterPro" id="IPR000182">
    <property type="entry name" value="GNAT_dom"/>
</dbReference>
<dbReference type="PANTHER" id="PTHR43877">
    <property type="entry name" value="AMINOALKYLPHOSPHONATE N-ACETYLTRANSFERASE-RELATED-RELATED"/>
    <property type="match status" value="1"/>
</dbReference>
<dbReference type="EMBL" id="CP035033">
    <property type="protein sequence ID" value="QAB15139.1"/>
    <property type="molecule type" value="Genomic_DNA"/>
</dbReference>
<evidence type="ECO:0000313" key="4">
    <source>
        <dbReference type="EMBL" id="QAB15139.1"/>
    </source>
</evidence>
<dbReference type="RefSeq" id="WP_128384714.1">
    <property type="nucleotide sequence ID" value="NZ_CP035033.1"/>
</dbReference>
<evidence type="ECO:0000313" key="5">
    <source>
        <dbReference type="Proteomes" id="UP000285478"/>
    </source>
</evidence>
<keyword evidence="2" id="KW-0012">Acyltransferase</keyword>
<dbReference type="CDD" id="cd04301">
    <property type="entry name" value="NAT_SF"/>
    <property type="match status" value="1"/>
</dbReference>
<dbReference type="PROSITE" id="PS51186">
    <property type="entry name" value="GNAT"/>
    <property type="match status" value="1"/>
</dbReference>
<evidence type="ECO:0000256" key="1">
    <source>
        <dbReference type="ARBA" id="ARBA00022679"/>
    </source>
</evidence>
<organism evidence="4 5">
    <name type="scientific">Hydrogenovibrio thermophilus</name>
    <dbReference type="NCBI Taxonomy" id="265883"/>
    <lineage>
        <taxon>Bacteria</taxon>
        <taxon>Pseudomonadati</taxon>
        <taxon>Pseudomonadota</taxon>
        <taxon>Gammaproteobacteria</taxon>
        <taxon>Thiotrichales</taxon>
        <taxon>Piscirickettsiaceae</taxon>
        <taxon>Hydrogenovibrio</taxon>
    </lineage>
</organism>
<dbReference type="InterPro" id="IPR016181">
    <property type="entry name" value="Acyl_CoA_acyltransferase"/>
</dbReference>
<feature type="domain" description="N-acetyltransferase" evidence="3">
    <location>
        <begin position="1"/>
        <end position="145"/>
    </location>
</feature>
<sequence>MSIRLIKPGDDLTAVATVMQQLRPALTVAEIIARMQQQQSEGYQLVCEEQDGDIRALAGFVFVRKLAWGKALYVDDLVTEETHRSKGAGKRLMDWLKVHAVENGCEQLHLDSGRQREDAHRFYDREGFESNSLHFVFRVASSQPS</sequence>
<dbReference type="Proteomes" id="UP000285478">
    <property type="component" value="Chromosome"/>
</dbReference>
<gene>
    <name evidence="4" type="ORF">EPV75_05375</name>
</gene>
<proteinExistence type="predicted"/>
<evidence type="ECO:0000256" key="2">
    <source>
        <dbReference type="ARBA" id="ARBA00023315"/>
    </source>
</evidence>
<dbReference type="Pfam" id="PF00583">
    <property type="entry name" value="Acetyltransf_1"/>
    <property type="match status" value="1"/>
</dbReference>
<dbReference type="Gene3D" id="3.40.630.30">
    <property type="match status" value="1"/>
</dbReference>
<name>A0A410H2I4_9GAMM</name>